<name>A0AAW0QNE3_9PEZI</name>
<dbReference type="PRINTS" id="PR00929">
    <property type="entry name" value="ATHOOK"/>
</dbReference>
<dbReference type="GO" id="GO:0003677">
    <property type="term" value="F:DNA binding"/>
    <property type="evidence" value="ECO:0007669"/>
    <property type="project" value="InterPro"/>
</dbReference>
<feature type="compositionally biased region" description="Polar residues" evidence="1">
    <location>
        <begin position="46"/>
        <end position="55"/>
    </location>
</feature>
<dbReference type="EMBL" id="JAQQWP010000009">
    <property type="protein sequence ID" value="KAK8100774.1"/>
    <property type="molecule type" value="Genomic_DNA"/>
</dbReference>
<feature type="compositionally biased region" description="Polar residues" evidence="1">
    <location>
        <begin position="177"/>
        <end position="195"/>
    </location>
</feature>
<keyword evidence="3" id="KW-1185">Reference proteome</keyword>
<evidence type="ECO:0000313" key="2">
    <source>
        <dbReference type="EMBL" id="KAK8100774.1"/>
    </source>
</evidence>
<feature type="compositionally biased region" description="Basic and acidic residues" evidence="1">
    <location>
        <begin position="166"/>
        <end position="176"/>
    </location>
</feature>
<evidence type="ECO:0000256" key="1">
    <source>
        <dbReference type="SAM" id="MobiDB-lite"/>
    </source>
</evidence>
<proteinExistence type="predicted"/>
<gene>
    <name evidence="2" type="ORF">PG999_011148</name>
</gene>
<feature type="compositionally biased region" description="Basic residues" evidence="1">
    <location>
        <begin position="85"/>
        <end position="95"/>
    </location>
</feature>
<accession>A0AAW0QNE3</accession>
<feature type="compositionally biased region" description="Basic and acidic residues" evidence="1">
    <location>
        <begin position="28"/>
        <end position="44"/>
    </location>
</feature>
<comment type="caution">
    <text evidence="2">The sequence shown here is derived from an EMBL/GenBank/DDBJ whole genome shotgun (WGS) entry which is preliminary data.</text>
</comment>
<feature type="region of interest" description="Disordered" evidence="1">
    <location>
        <begin position="24"/>
        <end position="195"/>
    </location>
</feature>
<sequence length="268" mass="28791">MDPKQESEATRSEAEVAAAAVLGFFAHSSDDGPSKDADDNKEDSPLNANQATDAGNHNGIPTAPAGDNASQEQPQQVDEMAPPAKRGRGRPRKHPLLADVAAGSTKVATPAMKLDDVPSIETPPSKRRRGRPPKRKGDPSPSAGITPARVRSDLETEQEFGTPSTNREEWLDKREQASSFSPINVGQRPSATKTSDYQSANIDAFGLDLKSKIREALFNGGLEYNGGVHIPQELAQGLHDYLGAGLPAPRGDLFIHAELVEELRHLLR</sequence>
<protein>
    <submittedName>
        <fullName evidence="2">Uncharacterized protein</fullName>
    </submittedName>
</protein>
<reference evidence="2 3" key="1">
    <citation type="submission" date="2023-01" db="EMBL/GenBank/DDBJ databases">
        <title>Analysis of 21 Apiospora genomes using comparative genomics revels a genus with tremendous synthesis potential of carbohydrate active enzymes and secondary metabolites.</title>
        <authorList>
            <person name="Sorensen T."/>
        </authorList>
    </citation>
    <scope>NUCLEOTIDE SEQUENCE [LARGE SCALE GENOMIC DNA]</scope>
    <source>
        <strain evidence="2 3">CBS 117206</strain>
    </source>
</reference>
<dbReference type="InterPro" id="IPR017956">
    <property type="entry name" value="AT_hook_DNA-bd_motif"/>
</dbReference>
<organism evidence="2 3">
    <name type="scientific">Apiospora kogelbergensis</name>
    <dbReference type="NCBI Taxonomy" id="1337665"/>
    <lineage>
        <taxon>Eukaryota</taxon>
        <taxon>Fungi</taxon>
        <taxon>Dikarya</taxon>
        <taxon>Ascomycota</taxon>
        <taxon>Pezizomycotina</taxon>
        <taxon>Sordariomycetes</taxon>
        <taxon>Xylariomycetidae</taxon>
        <taxon>Amphisphaeriales</taxon>
        <taxon>Apiosporaceae</taxon>
        <taxon>Apiospora</taxon>
    </lineage>
</organism>
<dbReference type="AlphaFoldDB" id="A0AAW0QNE3"/>
<evidence type="ECO:0000313" key="3">
    <source>
        <dbReference type="Proteomes" id="UP001392437"/>
    </source>
</evidence>
<dbReference type="Proteomes" id="UP001392437">
    <property type="component" value="Unassembled WGS sequence"/>
</dbReference>
<dbReference type="SMART" id="SM00384">
    <property type="entry name" value="AT_hook"/>
    <property type="match status" value="2"/>
</dbReference>
<feature type="compositionally biased region" description="Basic residues" evidence="1">
    <location>
        <begin position="125"/>
        <end position="134"/>
    </location>
</feature>